<dbReference type="OrthoDB" id="9811519at2"/>
<comment type="similarity">
    <text evidence="1">Belongs to the LDH2/MDH2 oxidoreductase family.</text>
</comment>
<dbReference type="InterPro" id="IPR036111">
    <property type="entry name" value="Mal/L-sulfo/L-lacto_DH-like_sf"/>
</dbReference>
<organism evidence="3 4">
    <name type="scientific">Rubellimicrobium rubrum</name>
    <dbReference type="NCBI Taxonomy" id="2585369"/>
    <lineage>
        <taxon>Bacteria</taxon>
        <taxon>Pseudomonadati</taxon>
        <taxon>Pseudomonadota</taxon>
        <taxon>Alphaproteobacteria</taxon>
        <taxon>Rhodobacterales</taxon>
        <taxon>Roseobacteraceae</taxon>
        <taxon>Rubellimicrobium</taxon>
    </lineage>
</organism>
<name>A0A5C4MZR7_9RHOB</name>
<dbReference type="SUPFAM" id="SSF89733">
    <property type="entry name" value="L-sulfolactate dehydrogenase-like"/>
    <property type="match status" value="1"/>
</dbReference>
<dbReference type="RefSeq" id="WP_139076341.1">
    <property type="nucleotide sequence ID" value="NZ_VDFU01000007.1"/>
</dbReference>
<protein>
    <submittedName>
        <fullName evidence="3">Ldh family oxidoreductase</fullName>
    </submittedName>
</protein>
<evidence type="ECO:0000256" key="1">
    <source>
        <dbReference type="ARBA" id="ARBA00006056"/>
    </source>
</evidence>
<dbReference type="PANTHER" id="PTHR11091:SF0">
    <property type="entry name" value="MALATE DEHYDROGENASE"/>
    <property type="match status" value="1"/>
</dbReference>
<dbReference type="Gene3D" id="3.30.1370.60">
    <property type="entry name" value="Hypothetical oxidoreductase yiak, domain 2"/>
    <property type="match status" value="1"/>
</dbReference>
<dbReference type="Pfam" id="PF02615">
    <property type="entry name" value="Ldh_2"/>
    <property type="match status" value="1"/>
</dbReference>
<dbReference type="PANTHER" id="PTHR11091">
    <property type="entry name" value="OXIDOREDUCTASE-RELATED"/>
    <property type="match status" value="1"/>
</dbReference>
<gene>
    <name evidence="3" type="ORF">FHG66_08640</name>
</gene>
<sequence length="360" mass="37875">MSSVQYFVPDCLAAFATGVFASTGMSGAHAATIGTDLVKANLRGIDSHGVSRIPMYLERLRAGLVNPCPDIRVTEVAGAVASVDADNAMGFIPSHIAMDEACRLAAKAGIGLVSVHRSTHFGMGAFYALQAIEAGYISLIFTNSSPAIPMWGGRTTFLGASPIAAGVPGGKHPPYVMDMAMTVIARGKIRLAAMRGDPIEPGLALDVDGNPTTDAARAFEGVCLPFGGVKGSVLATLMDLLSGVLTGANFGGDVKSLYFDHSEPQNVGHLFFAIRPDLFLSMTDFEARMDTFYDRIKALPRAAGVEEIMMPGEPEARRETERRRTGIPVTDNVVADLTAEGDRVGVPFPQASVSPLDAAS</sequence>
<keyword evidence="4" id="KW-1185">Reference proteome</keyword>
<dbReference type="InterPro" id="IPR043143">
    <property type="entry name" value="Mal/L-sulf/L-lact_DH-like_NADP"/>
</dbReference>
<dbReference type="GO" id="GO:0016491">
    <property type="term" value="F:oxidoreductase activity"/>
    <property type="evidence" value="ECO:0007669"/>
    <property type="project" value="UniProtKB-KW"/>
</dbReference>
<keyword evidence="2" id="KW-0560">Oxidoreductase</keyword>
<dbReference type="Proteomes" id="UP000305887">
    <property type="component" value="Unassembled WGS sequence"/>
</dbReference>
<dbReference type="InterPro" id="IPR043144">
    <property type="entry name" value="Mal/L-sulf/L-lact_DH-like_ah"/>
</dbReference>
<proteinExistence type="inferred from homology"/>
<accession>A0A5C4MZR7</accession>
<evidence type="ECO:0000256" key="2">
    <source>
        <dbReference type="ARBA" id="ARBA00023002"/>
    </source>
</evidence>
<dbReference type="InterPro" id="IPR003767">
    <property type="entry name" value="Malate/L-lactate_DH-like"/>
</dbReference>
<dbReference type="AlphaFoldDB" id="A0A5C4MZR7"/>
<evidence type="ECO:0000313" key="4">
    <source>
        <dbReference type="Proteomes" id="UP000305887"/>
    </source>
</evidence>
<reference evidence="3 4" key="1">
    <citation type="submission" date="2019-06" db="EMBL/GenBank/DDBJ databases">
        <title>YIM 131921 draft genome.</title>
        <authorList>
            <person name="Jiang L."/>
        </authorList>
    </citation>
    <scope>NUCLEOTIDE SEQUENCE [LARGE SCALE GENOMIC DNA]</scope>
    <source>
        <strain evidence="3 4">YIM 131921</strain>
    </source>
</reference>
<dbReference type="EMBL" id="VDFU01000007">
    <property type="protein sequence ID" value="TNC50545.1"/>
    <property type="molecule type" value="Genomic_DNA"/>
</dbReference>
<comment type="caution">
    <text evidence="3">The sequence shown here is derived from an EMBL/GenBank/DDBJ whole genome shotgun (WGS) entry which is preliminary data.</text>
</comment>
<dbReference type="Gene3D" id="1.10.1530.10">
    <property type="match status" value="1"/>
</dbReference>
<evidence type="ECO:0000313" key="3">
    <source>
        <dbReference type="EMBL" id="TNC50545.1"/>
    </source>
</evidence>